<dbReference type="InterPro" id="IPR028081">
    <property type="entry name" value="Leu-bd"/>
</dbReference>
<feature type="signal peptide" evidence="3">
    <location>
        <begin position="1"/>
        <end position="21"/>
    </location>
</feature>
<dbReference type="Proteomes" id="UP001551695">
    <property type="component" value="Unassembled WGS sequence"/>
</dbReference>
<protein>
    <submittedName>
        <fullName evidence="5">ABC transporter substrate-binding protein</fullName>
    </submittedName>
</protein>
<evidence type="ECO:0000313" key="5">
    <source>
        <dbReference type="EMBL" id="MEV0711974.1"/>
    </source>
</evidence>
<dbReference type="PANTHER" id="PTHR47235">
    <property type="entry name" value="BLR6548 PROTEIN"/>
    <property type="match status" value="1"/>
</dbReference>
<dbReference type="SUPFAM" id="SSF53822">
    <property type="entry name" value="Periplasmic binding protein-like I"/>
    <property type="match status" value="1"/>
</dbReference>
<dbReference type="PROSITE" id="PS51257">
    <property type="entry name" value="PROKAR_LIPOPROTEIN"/>
    <property type="match status" value="1"/>
</dbReference>
<dbReference type="EMBL" id="JBFAKC010000018">
    <property type="protein sequence ID" value="MEV0711974.1"/>
    <property type="molecule type" value="Genomic_DNA"/>
</dbReference>
<feature type="chain" id="PRO_5045728955" evidence="3">
    <location>
        <begin position="22"/>
        <end position="461"/>
    </location>
</feature>
<proteinExistence type="inferred from homology"/>
<comment type="caution">
    <text evidence="5">The sequence shown here is derived from an EMBL/GenBank/DDBJ whole genome shotgun (WGS) entry which is preliminary data.</text>
</comment>
<evidence type="ECO:0000259" key="4">
    <source>
        <dbReference type="Pfam" id="PF13458"/>
    </source>
</evidence>
<dbReference type="RefSeq" id="WP_357788727.1">
    <property type="nucleotide sequence ID" value="NZ_JBFAKC010000018.1"/>
</dbReference>
<keyword evidence="6" id="KW-1185">Reference proteome</keyword>
<dbReference type="PANTHER" id="PTHR47235:SF1">
    <property type="entry name" value="BLR6548 PROTEIN"/>
    <property type="match status" value="1"/>
</dbReference>
<evidence type="ECO:0000256" key="2">
    <source>
        <dbReference type="ARBA" id="ARBA00022729"/>
    </source>
</evidence>
<keyword evidence="2 3" id="KW-0732">Signal</keyword>
<name>A0ABV3G2R4_9NOCA</name>
<dbReference type="InterPro" id="IPR028082">
    <property type="entry name" value="Peripla_BP_I"/>
</dbReference>
<feature type="domain" description="Leucine-binding protein" evidence="4">
    <location>
        <begin position="82"/>
        <end position="416"/>
    </location>
</feature>
<accession>A0ABV3G2R4</accession>
<comment type="similarity">
    <text evidence="1">Belongs to the leucine-binding protein family.</text>
</comment>
<reference evidence="5 6" key="1">
    <citation type="submission" date="2024-06" db="EMBL/GenBank/DDBJ databases">
        <title>The Natural Products Discovery Center: Release of the First 8490 Sequenced Strains for Exploring Actinobacteria Biosynthetic Diversity.</title>
        <authorList>
            <person name="Kalkreuter E."/>
            <person name="Kautsar S.A."/>
            <person name="Yang D."/>
            <person name="Bader C.D."/>
            <person name="Teijaro C.N."/>
            <person name="Fluegel L."/>
            <person name="Davis C.M."/>
            <person name="Simpson J.R."/>
            <person name="Lauterbach L."/>
            <person name="Steele A.D."/>
            <person name="Gui C."/>
            <person name="Meng S."/>
            <person name="Li G."/>
            <person name="Viehrig K."/>
            <person name="Ye F."/>
            <person name="Su P."/>
            <person name="Kiefer A.F."/>
            <person name="Nichols A."/>
            <person name="Cepeda A.J."/>
            <person name="Yan W."/>
            <person name="Fan B."/>
            <person name="Jiang Y."/>
            <person name="Adhikari A."/>
            <person name="Zheng C.-J."/>
            <person name="Schuster L."/>
            <person name="Cowan T.M."/>
            <person name="Smanski M.J."/>
            <person name="Chevrette M.G."/>
            <person name="De Carvalho L.P.S."/>
            <person name="Shen B."/>
        </authorList>
    </citation>
    <scope>NUCLEOTIDE SEQUENCE [LARGE SCALE GENOMIC DNA]</scope>
    <source>
        <strain evidence="5 6">NPDC050403</strain>
    </source>
</reference>
<gene>
    <name evidence="5" type="ORF">AB0I48_30885</name>
</gene>
<evidence type="ECO:0000313" key="6">
    <source>
        <dbReference type="Proteomes" id="UP001551695"/>
    </source>
</evidence>
<evidence type="ECO:0000256" key="3">
    <source>
        <dbReference type="SAM" id="SignalP"/>
    </source>
</evidence>
<sequence>MKPQRIVVALIAIALVAAGCAREGGGTEAVEGGGSSGPAATANFGNLNGVCQPGSAKSAPAQGVTASDIEVGMFSDVGFTKNPDYVDAAKVFTSWCNAAGGINGRKINVNLRDTNLMEVRQRMLEACREDFVLVGGSAALDGLGVKDRLKCTLPEFPAQVTQVPNTGSDLQVPSYGASASENVNPYTGLYEWLTKEAYPDSLGAIGMINGDSPITKSMGDKQTEFFNAMGAKIVYNDLYPVAGVSDWTPYAQAIKANNVKGLIFLGEFRYLAKLEDILTSMNYKLDWIDANANAYNQSFLSAAKGSLAAQTNVSDLSGTAPLDAAGSVPAIAELKDLYAKYAPGAAITFQGLRAFQTWLLFAKSAASCGDSLTRSCVYNAAIKETAWTAGGLQAPIDLSKPLSEQPRCFNVQQATPDGWKAADFKPNNGQFRCGFTPYKYTQDFGKPLTLADVGLSMNDLK</sequence>
<dbReference type="Gene3D" id="3.40.50.2300">
    <property type="match status" value="2"/>
</dbReference>
<organism evidence="5 6">
    <name type="scientific">Nocardia aurea</name>
    <dbReference type="NCBI Taxonomy" id="2144174"/>
    <lineage>
        <taxon>Bacteria</taxon>
        <taxon>Bacillati</taxon>
        <taxon>Actinomycetota</taxon>
        <taxon>Actinomycetes</taxon>
        <taxon>Mycobacteriales</taxon>
        <taxon>Nocardiaceae</taxon>
        <taxon>Nocardia</taxon>
    </lineage>
</organism>
<evidence type="ECO:0000256" key="1">
    <source>
        <dbReference type="ARBA" id="ARBA00010062"/>
    </source>
</evidence>
<dbReference type="Pfam" id="PF13458">
    <property type="entry name" value="Peripla_BP_6"/>
    <property type="match status" value="1"/>
</dbReference>